<feature type="region of interest" description="Disordered" evidence="2">
    <location>
        <begin position="1"/>
        <end position="22"/>
    </location>
</feature>
<dbReference type="InterPro" id="IPR000246">
    <property type="entry name" value="Peptidase_T2"/>
</dbReference>
<comment type="caution">
    <text evidence="3">The sequence shown here is derived from an EMBL/GenBank/DDBJ whole genome shotgun (WGS) entry which is preliminary data.</text>
</comment>
<dbReference type="Gene3D" id="3.60.20.30">
    <property type="entry name" value="(Glycosyl)asparaginase"/>
    <property type="match status" value="1"/>
</dbReference>
<evidence type="ECO:0000256" key="1">
    <source>
        <dbReference type="ARBA" id="ARBA00010872"/>
    </source>
</evidence>
<dbReference type="EMBL" id="JASPKY010000291">
    <property type="protein sequence ID" value="KAK9710528.1"/>
    <property type="molecule type" value="Genomic_DNA"/>
</dbReference>
<dbReference type="GO" id="GO:0016787">
    <property type="term" value="F:hydrolase activity"/>
    <property type="evidence" value="ECO:0007669"/>
    <property type="project" value="InterPro"/>
</dbReference>
<proteinExistence type="inferred from homology"/>
<evidence type="ECO:0000313" key="4">
    <source>
        <dbReference type="Proteomes" id="UP001458880"/>
    </source>
</evidence>
<dbReference type="GO" id="GO:0033345">
    <property type="term" value="P:L-asparagine catabolic process via L-aspartate"/>
    <property type="evidence" value="ECO:0007669"/>
    <property type="project" value="TreeGrafter"/>
</dbReference>
<gene>
    <name evidence="3" type="ORF">QE152_g25961</name>
</gene>
<keyword evidence="4" id="KW-1185">Reference proteome</keyword>
<organism evidence="3 4">
    <name type="scientific">Popillia japonica</name>
    <name type="common">Japanese beetle</name>
    <dbReference type="NCBI Taxonomy" id="7064"/>
    <lineage>
        <taxon>Eukaryota</taxon>
        <taxon>Metazoa</taxon>
        <taxon>Ecdysozoa</taxon>
        <taxon>Arthropoda</taxon>
        <taxon>Hexapoda</taxon>
        <taxon>Insecta</taxon>
        <taxon>Pterygota</taxon>
        <taxon>Neoptera</taxon>
        <taxon>Endopterygota</taxon>
        <taxon>Coleoptera</taxon>
        <taxon>Polyphaga</taxon>
        <taxon>Scarabaeiformia</taxon>
        <taxon>Scarabaeidae</taxon>
        <taxon>Rutelinae</taxon>
        <taxon>Popillia</taxon>
    </lineage>
</organism>
<dbReference type="InterPro" id="IPR029055">
    <property type="entry name" value="Ntn_hydrolases_N"/>
</dbReference>
<dbReference type="SUPFAM" id="SSF56235">
    <property type="entry name" value="N-terminal nucleophile aminohydrolases (Ntn hydrolases)"/>
    <property type="match status" value="1"/>
</dbReference>
<dbReference type="PANTHER" id="PTHR10188:SF41">
    <property type="entry name" value="ISOASPARTYL PEPTIDASE_L-ASPARAGINASE"/>
    <property type="match status" value="1"/>
</dbReference>
<evidence type="ECO:0000313" key="3">
    <source>
        <dbReference type="EMBL" id="KAK9710528.1"/>
    </source>
</evidence>
<dbReference type="Proteomes" id="UP001458880">
    <property type="component" value="Unassembled WGS sequence"/>
</dbReference>
<sequence length="323" mass="34635">MNLLKPNRYLSRRGAHSPHQQAIRKDTVLVHGGAGAIPATIMEKKIQGIQEAVREGYITLKETGHALDAVERAIKVMEDNGYFNSGYGSHLTEKGEVEMDASIMDGRELSAGGIFTVRNIRHPITLAKLIMVKTKYVILAGEGAEQFARENGIEKLPDGKLISKMAREFWENNKTRTAGGISEDGSEVGAIVLGKNGDIAVGVSAGGRSGRMSGLSHGASHLGSGIYADNTIGATCCSGAPTAISKMCLAYSITRHLTNMPIMEAIQSELNYMQTELKQQAGVISVSKTGEIGVAFTTPNMVWACQQGRNIQYGTKPDEVLQA</sequence>
<accession>A0AAW1K135</accession>
<evidence type="ECO:0000256" key="2">
    <source>
        <dbReference type="SAM" id="MobiDB-lite"/>
    </source>
</evidence>
<protein>
    <submittedName>
        <fullName evidence="3">Asparaginase</fullName>
    </submittedName>
</protein>
<name>A0AAW1K135_POPJA</name>
<comment type="similarity">
    <text evidence="1">Belongs to the Ntn-hydrolase family.</text>
</comment>
<dbReference type="Pfam" id="PF01112">
    <property type="entry name" value="Asparaginase_2"/>
    <property type="match status" value="1"/>
</dbReference>
<dbReference type="GO" id="GO:0005737">
    <property type="term" value="C:cytoplasm"/>
    <property type="evidence" value="ECO:0007669"/>
    <property type="project" value="TreeGrafter"/>
</dbReference>
<reference evidence="3 4" key="1">
    <citation type="journal article" date="2024" name="BMC Genomics">
        <title>De novo assembly and annotation of Popillia japonica's genome with initial clues to its potential as an invasive pest.</title>
        <authorList>
            <person name="Cucini C."/>
            <person name="Boschi S."/>
            <person name="Funari R."/>
            <person name="Cardaioli E."/>
            <person name="Iannotti N."/>
            <person name="Marturano G."/>
            <person name="Paoli F."/>
            <person name="Bruttini M."/>
            <person name="Carapelli A."/>
            <person name="Frati F."/>
            <person name="Nardi F."/>
        </authorList>
    </citation>
    <scope>NUCLEOTIDE SEQUENCE [LARGE SCALE GENOMIC DNA]</scope>
    <source>
        <strain evidence="3">DMR45628</strain>
    </source>
</reference>
<dbReference type="AlphaFoldDB" id="A0AAW1K135"/>
<dbReference type="PANTHER" id="PTHR10188">
    <property type="entry name" value="L-ASPARAGINASE"/>
    <property type="match status" value="1"/>
</dbReference>